<dbReference type="PANTHER" id="PTHR24305">
    <property type="entry name" value="CYTOCHROME P450"/>
    <property type="match status" value="1"/>
</dbReference>
<evidence type="ECO:0000313" key="1">
    <source>
        <dbReference type="EMBL" id="KAK4498583.1"/>
    </source>
</evidence>
<evidence type="ECO:0000313" key="2">
    <source>
        <dbReference type="Proteomes" id="UP001305779"/>
    </source>
</evidence>
<reference evidence="1 2" key="1">
    <citation type="journal article" date="2023" name="G3 (Bethesda)">
        <title>A chromosome-level genome assembly of Zasmidium syzygii isolated from banana leaves.</title>
        <authorList>
            <person name="van Westerhoven A.C."/>
            <person name="Mehrabi R."/>
            <person name="Talebi R."/>
            <person name="Steentjes M.B.F."/>
            <person name="Corcolon B."/>
            <person name="Chong P.A."/>
            <person name="Kema G.H.J."/>
            <person name="Seidl M.F."/>
        </authorList>
    </citation>
    <scope>NUCLEOTIDE SEQUENCE [LARGE SCALE GENOMIC DNA]</scope>
    <source>
        <strain evidence="1 2">P124</strain>
    </source>
</reference>
<dbReference type="InterPro" id="IPR002401">
    <property type="entry name" value="Cyt_P450_E_grp-I"/>
</dbReference>
<name>A0ABR0EBR8_ZASCE</name>
<proteinExistence type="predicted"/>
<protein>
    <recommendedName>
        <fullName evidence="3">Cytochrome P450</fullName>
    </recommendedName>
</protein>
<dbReference type="Proteomes" id="UP001305779">
    <property type="component" value="Unassembled WGS sequence"/>
</dbReference>
<dbReference type="PRINTS" id="PR00463">
    <property type="entry name" value="EP450I"/>
</dbReference>
<accession>A0ABR0EBR8</accession>
<dbReference type="CDD" id="cd11060">
    <property type="entry name" value="CYP57A1-like"/>
    <property type="match status" value="1"/>
</dbReference>
<dbReference type="InterPro" id="IPR001128">
    <property type="entry name" value="Cyt_P450"/>
</dbReference>
<evidence type="ECO:0008006" key="3">
    <source>
        <dbReference type="Google" id="ProtNLM"/>
    </source>
</evidence>
<dbReference type="PANTHER" id="PTHR24305:SF168">
    <property type="entry name" value="P450, PUTATIVE (EUROFUNG)-RELATED"/>
    <property type="match status" value="1"/>
</dbReference>
<sequence length="503" mass="57096">MLFFIIFACVLGYISWCYYSWQRLAHIPGPSFCGFTQFRQLYWIAQGQPAAHYAKACARYGKLVRVAPNQLITGDAEQWRKMGAIRSPYTRSNFFIAARFRAGEDSVLSMRDEKAHNELRTKLSPGYSGKEVPGVETIIDKSIAEFVDLIRKYNSTSEAFRPMDLSEKINFFTLDVISDLAFGQTFGNLKDDRDNPGIIRDTQKSVTLLALFHELPYIYLFLEKTGVLRWLQTSLGDDFGFNRVFKTADDAVERRFGKAGEVMSKSLEDKNDMMGSFIRHGLSRRQIENETVLQVLAGSDTTAGAIRSILVPLMSNAQAQRKLVEEIDKANIKGSVVTDAEARDMPYLQACIKEGMRWQPPAPTLLSRLVPPEGDTVNGFLVPGGTKIGWSGHAIHHDEDLFGPDVDIFRPERWILCEDGGDCESSTRLTQMNRVSELQFSYGRFRCLGEIVAKIEINKILVELFRRFEVNFCNPLKVFEMSFSADVFVQAGMWVRVTERRRS</sequence>
<comment type="caution">
    <text evidence="1">The sequence shown here is derived from an EMBL/GenBank/DDBJ whole genome shotgun (WGS) entry which is preliminary data.</text>
</comment>
<gene>
    <name evidence="1" type="ORF">PRZ48_011241</name>
</gene>
<dbReference type="InterPro" id="IPR036396">
    <property type="entry name" value="Cyt_P450_sf"/>
</dbReference>
<dbReference type="SUPFAM" id="SSF48264">
    <property type="entry name" value="Cytochrome P450"/>
    <property type="match status" value="1"/>
</dbReference>
<dbReference type="EMBL" id="JAXOVC010000008">
    <property type="protein sequence ID" value="KAK4498583.1"/>
    <property type="molecule type" value="Genomic_DNA"/>
</dbReference>
<keyword evidence="2" id="KW-1185">Reference proteome</keyword>
<dbReference type="InterPro" id="IPR050121">
    <property type="entry name" value="Cytochrome_P450_monoxygenase"/>
</dbReference>
<dbReference type="PRINTS" id="PR00385">
    <property type="entry name" value="P450"/>
</dbReference>
<dbReference type="Pfam" id="PF00067">
    <property type="entry name" value="p450"/>
    <property type="match status" value="1"/>
</dbReference>
<dbReference type="Gene3D" id="1.10.630.10">
    <property type="entry name" value="Cytochrome P450"/>
    <property type="match status" value="1"/>
</dbReference>
<organism evidence="1 2">
    <name type="scientific">Zasmidium cellare</name>
    <name type="common">Wine cellar mold</name>
    <name type="synonym">Racodium cellare</name>
    <dbReference type="NCBI Taxonomy" id="395010"/>
    <lineage>
        <taxon>Eukaryota</taxon>
        <taxon>Fungi</taxon>
        <taxon>Dikarya</taxon>
        <taxon>Ascomycota</taxon>
        <taxon>Pezizomycotina</taxon>
        <taxon>Dothideomycetes</taxon>
        <taxon>Dothideomycetidae</taxon>
        <taxon>Mycosphaerellales</taxon>
        <taxon>Mycosphaerellaceae</taxon>
        <taxon>Zasmidium</taxon>
    </lineage>
</organism>